<reference evidence="1 2" key="1">
    <citation type="submission" date="2015-01" db="EMBL/GenBank/DDBJ databases">
        <title>Draft Genome Sequences of Four Bacillus thermoamylovorans Strains, Isolated From Food Products.</title>
        <authorList>
            <person name="Krawcyk A.O."/>
            <person name="Berendsen E.M."/>
            <person name="Eijlander R.T."/>
            <person name="de Jong A."/>
            <person name="Wells-Bennik M."/>
            <person name="Kuipers O.P."/>
        </authorList>
    </citation>
    <scope>NUCLEOTIDE SEQUENCE [LARGE SCALE GENOMIC DNA]</scope>
    <source>
        <strain evidence="1 2">B4167</strain>
    </source>
</reference>
<gene>
    <name evidence="1" type="ORF">B4167_1678</name>
</gene>
<sequence length="45" mass="5193">MTTSRGSLPKMRIFHLKVATRIGFVAKIERFSLQSGDEIESRRQN</sequence>
<protein>
    <submittedName>
        <fullName evidence="1">Uncharacterized protein</fullName>
    </submittedName>
</protein>
<dbReference type="RefSeq" id="WP_160289639.1">
    <property type="nucleotide sequence ID" value="NZ_JXLR01000057.1"/>
</dbReference>
<organism evidence="1 2">
    <name type="scientific">Caldibacillus thermoamylovorans</name>
    <dbReference type="NCBI Taxonomy" id="35841"/>
    <lineage>
        <taxon>Bacteria</taxon>
        <taxon>Bacillati</taxon>
        <taxon>Bacillota</taxon>
        <taxon>Bacilli</taxon>
        <taxon>Bacillales</taxon>
        <taxon>Bacillaceae</taxon>
        <taxon>Caldibacillus</taxon>
    </lineage>
</organism>
<dbReference type="EMBL" id="JXLU01000018">
    <property type="protein sequence ID" value="KIO73954.1"/>
    <property type="molecule type" value="Genomic_DNA"/>
</dbReference>
<evidence type="ECO:0000313" key="2">
    <source>
        <dbReference type="Proteomes" id="UP000032076"/>
    </source>
</evidence>
<dbReference type="Proteomes" id="UP000032076">
    <property type="component" value="Unassembled WGS sequence"/>
</dbReference>
<accession>A0ABD4AAF0</accession>
<evidence type="ECO:0000313" key="1">
    <source>
        <dbReference type="EMBL" id="KIO73954.1"/>
    </source>
</evidence>
<proteinExistence type="predicted"/>
<name>A0ABD4AAF0_9BACI</name>
<dbReference type="GeneID" id="92962408"/>
<dbReference type="AlphaFoldDB" id="A0ABD4AAF0"/>
<comment type="caution">
    <text evidence="1">The sequence shown here is derived from an EMBL/GenBank/DDBJ whole genome shotgun (WGS) entry which is preliminary data.</text>
</comment>